<gene>
    <name evidence="1" type="ORF">K788_00009840</name>
</gene>
<dbReference type="GeneID" id="69974699"/>
<evidence type="ECO:0000313" key="1">
    <source>
        <dbReference type="EMBL" id="ALL71322.1"/>
    </source>
</evidence>
<dbReference type="KEGG" id="bcai:K788_00009840"/>
<dbReference type="EMBL" id="CP012748">
    <property type="protein sequence ID" value="ALL71322.1"/>
    <property type="molecule type" value="Genomic_DNA"/>
</dbReference>
<evidence type="ECO:0000313" key="2">
    <source>
        <dbReference type="Proteomes" id="UP000019146"/>
    </source>
</evidence>
<organism evidence="1 2">
    <name type="scientific">Paraburkholderia caribensis MBA4</name>
    <dbReference type="NCBI Taxonomy" id="1323664"/>
    <lineage>
        <taxon>Bacteria</taxon>
        <taxon>Pseudomonadati</taxon>
        <taxon>Pseudomonadota</taxon>
        <taxon>Betaproteobacteria</taxon>
        <taxon>Burkholderiales</taxon>
        <taxon>Burkholderiaceae</taxon>
        <taxon>Paraburkholderia</taxon>
    </lineage>
</organism>
<sequence>MTSNEFIDPDDLTAADREILSQGLDSLLRERSVAYEIAVKVALSRGLDRPNVTDFGLPDILRLSRLIQTQFCFTSATQDSLAANI</sequence>
<accession>A0A0P0RR10</accession>
<proteinExistence type="predicted"/>
<dbReference type="Proteomes" id="UP000019146">
    <property type="component" value="Plasmid unnamed"/>
</dbReference>
<dbReference type="AlphaFoldDB" id="A0A0P0RR10"/>
<keyword evidence="1" id="KW-0614">Plasmid</keyword>
<geneLocation type="plasmid" evidence="2"/>
<name>A0A0P0RR10_9BURK</name>
<reference evidence="1 2" key="1">
    <citation type="journal article" date="2014" name="Genome Announc.">
        <title>Draft Genome Sequence of the Haloacid-Degrading Burkholderia caribensis Strain MBA4.</title>
        <authorList>
            <person name="Pan Y."/>
            <person name="Kong K.F."/>
            <person name="Tsang J.S."/>
        </authorList>
    </citation>
    <scope>NUCLEOTIDE SEQUENCE [LARGE SCALE GENOMIC DNA]</scope>
    <source>
        <strain evidence="1 2">MBA4</strain>
        <plasmid evidence="2">Plasmid</plasmid>
    </source>
</reference>
<protein>
    <submittedName>
        <fullName evidence="1">Uncharacterized protein</fullName>
    </submittedName>
</protein>
<dbReference type="RefSeq" id="WP_035992509.1">
    <property type="nucleotide sequence ID" value="NZ_CP012748.1"/>
</dbReference>